<sequence>MALLEITELQSARPDRDIVRAFGIDHPPVGAETDADRFLLDGWVLGQRRPAVAIEVRHGATLVARIAVEQPRPDVAADHLGALESCGFRGSVSLVGLGPDVKLDVRAILDGGESASLAMVRCRRLLLGDDAPDRRFQEAADDGEWPKLHLDRPDEGADLAVGGVVTGWAFSPVGIRAVSLWLDGAPLGAAAYGLAREDLEREQPGWPAAPRAGFRFPLEALPAGAAVGAAAALEVVAEDWLGRRAAVPRAVRLAASARLPAAGSLDQPEERGKRDVLRDAGWAGHLVVHGWAVDPAGVDTVEVLIDDRVAATAEYGLPREDVDALRPGYRRLGLTGRSGWLAVIPTGDVAPGQHAVTAVLKGGSGDLVLGQSRVTIRPESVRADRDRQRRLDALLRCPRCRGGFVRGDDRLVCRGCGLRIPTSEYGTLLFDETYAGLDWRKSVSTSHAYPPMAQEVIEECRDGLVLEVGAGLHESLGNVVQLDAIAYPTTDVSANGEAMPFADESFDGVIACNLLEHVTSPASVVAEMRRVCKIGGKIYADSTTVHPYHGFPHHYFNATENGLAWLMTEVGGAEGTAESADARTTIRLVLQSWLGSMEDDATRASVAETRIGDLVGLLQTPAENPALYESLGDLSPLGRRLIPPKVMFGGTRLR</sequence>
<dbReference type="InterPro" id="IPR013216">
    <property type="entry name" value="Methyltransf_11"/>
</dbReference>
<proteinExistence type="predicted"/>
<reference evidence="2" key="1">
    <citation type="submission" date="2020-02" db="EMBL/GenBank/DDBJ databases">
        <authorList>
            <person name="Meier V. D."/>
        </authorList>
    </citation>
    <scope>NUCLEOTIDE SEQUENCE</scope>
    <source>
        <strain evidence="2">AVDCRST_MAG59</strain>
    </source>
</reference>
<feature type="domain" description="Methyltransferase type 11" evidence="1">
    <location>
        <begin position="492"/>
        <end position="539"/>
    </location>
</feature>
<evidence type="ECO:0000313" key="2">
    <source>
        <dbReference type="EMBL" id="CAA9582450.1"/>
    </source>
</evidence>
<gene>
    <name evidence="2" type="ORF">AVDCRST_MAG59-4963</name>
</gene>
<dbReference type="Gene3D" id="3.40.50.150">
    <property type="entry name" value="Vaccinia Virus protein VP39"/>
    <property type="match status" value="1"/>
</dbReference>
<dbReference type="GO" id="GO:0008757">
    <property type="term" value="F:S-adenosylmethionine-dependent methyltransferase activity"/>
    <property type="evidence" value="ECO:0007669"/>
    <property type="project" value="InterPro"/>
</dbReference>
<evidence type="ECO:0000259" key="1">
    <source>
        <dbReference type="Pfam" id="PF08241"/>
    </source>
</evidence>
<dbReference type="SUPFAM" id="SSF53335">
    <property type="entry name" value="S-adenosyl-L-methionine-dependent methyltransferases"/>
    <property type="match status" value="1"/>
</dbReference>
<name>A0A6J4VTA8_9BACT</name>
<dbReference type="Pfam" id="PF08241">
    <property type="entry name" value="Methyltransf_11"/>
    <property type="match status" value="1"/>
</dbReference>
<dbReference type="EMBL" id="CADCWF010000354">
    <property type="protein sequence ID" value="CAA9582450.1"/>
    <property type="molecule type" value="Genomic_DNA"/>
</dbReference>
<dbReference type="InterPro" id="IPR029063">
    <property type="entry name" value="SAM-dependent_MTases_sf"/>
</dbReference>
<protein>
    <recommendedName>
        <fullName evidence="1">Methyltransferase type 11 domain-containing protein</fullName>
    </recommendedName>
</protein>
<organism evidence="2">
    <name type="scientific">uncultured Thermomicrobiales bacterium</name>
    <dbReference type="NCBI Taxonomy" id="1645740"/>
    <lineage>
        <taxon>Bacteria</taxon>
        <taxon>Pseudomonadati</taxon>
        <taxon>Thermomicrobiota</taxon>
        <taxon>Thermomicrobia</taxon>
        <taxon>Thermomicrobiales</taxon>
        <taxon>environmental samples</taxon>
    </lineage>
</organism>
<accession>A0A6J4VTA8</accession>
<dbReference type="AlphaFoldDB" id="A0A6J4VTA8"/>